<evidence type="ECO:0000256" key="10">
    <source>
        <dbReference type="ARBA" id="ARBA00022989"/>
    </source>
</evidence>
<dbReference type="Pfam" id="PF02366">
    <property type="entry name" value="PMT"/>
    <property type="match status" value="1"/>
</dbReference>
<evidence type="ECO:0000256" key="1">
    <source>
        <dbReference type="ARBA" id="ARBA00004477"/>
    </source>
</evidence>
<dbReference type="Proteomes" id="UP000646827">
    <property type="component" value="Unassembled WGS sequence"/>
</dbReference>
<proteinExistence type="inferred from homology"/>
<dbReference type="AlphaFoldDB" id="A0A8H7S1Z2"/>
<comment type="catalytic activity">
    <reaction evidence="12 14">
        <text>a di-trans,poly-cis-dolichyl beta-D-mannosyl phosphate + L-threonyl-[protein] = 3-O-(alpha-D-mannosyl)-L-threonyl-[protein] + a di-trans,poly-cis-dolichyl phosphate + H(+)</text>
        <dbReference type="Rhea" id="RHEA:53396"/>
        <dbReference type="Rhea" id="RHEA-COMP:11060"/>
        <dbReference type="Rhea" id="RHEA-COMP:13547"/>
        <dbReference type="Rhea" id="RHEA-COMP:19498"/>
        <dbReference type="Rhea" id="RHEA-COMP:19501"/>
        <dbReference type="ChEBI" id="CHEBI:15378"/>
        <dbReference type="ChEBI" id="CHEBI:30013"/>
        <dbReference type="ChEBI" id="CHEBI:57683"/>
        <dbReference type="ChEBI" id="CHEBI:58211"/>
        <dbReference type="ChEBI" id="CHEBI:137323"/>
        <dbReference type="EC" id="2.4.1.109"/>
    </reaction>
</comment>
<dbReference type="Pfam" id="PF02815">
    <property type="entry name" value="MIR"/>
    <property type="match status" value="1"/>
</dbReference>
<dbReference type="SUPFAM" id="SSF82109">
    <property type="entry name" value="MIR domain"/>
    <property type="match status" value="1"/>
</dbReference>
<evidence type="ECO:0000256" key="15">
    <source>
        <dbReference type="SAM" id="MobiDB-lite"/>
    </source>
</evidence>
<evidence type="ECO:0000256" key="4">
    <source>
        <dbReference type="ARBA" id="ARBA00012839"/>
    </source>
</evidence>
<comment type="function">
    <text evidence="14">Transfers mannose from Dol-P-mannose to Ser or Thr residues on proteins.</text>
</comment>
<dbReference type="InterPro" id="IPR016093">
    <property type="entry name" value="MIR_motif"/>
</dbReference>
<dbReference type="PANTHER" id="PTHR10050">
    <property type="entry name" value="DOLICHYL-PHOSPHATE-MANNOSE--PROTEIN MANNOSYLTRANSFERASE"/>
    <property type="match status" value="1"/>
</dbReference>
<accession>A0A8H7S1Z2</accession>
<keyword evidence="6 14" id="KW-0808">Transferase</keyword>
<feature type="transmembrane region" description="Helical" evidence="14">
    <location>
        <begin position="732"/>
        <end position="753"/>
    </location>
</feature>
<comment type="similarity">
    <text evidence="3 14">Belongs to the glycosyltransferase 39 family.</text>
</comment>
<dbReference type="EMBL" id="JAEPRB010000158">
    <property type="protein sequence ID" value="KAG2219943.1"/>
    <property type="molecule type" value="Genomic_DNA"/>
</dbReference>
<dbReference type="SMART" id="SM00472">
    <property type="entry name" value="MIR"/>
    <property type="match status" value="3"/>
</dbReference>
<keyword evidence="7 14" id="KW-0812">Transmembrane</keyword>
<dbReference type="InterPro" id="IPR003342">
    <property type="entry name" value="ArnT-like_N"/>
</dbReference>
<evidence type="ECO:0000256" key="7">
    <source>
        <dbReference type="ARBA" id="ARBA00022692"/>
    </source>
</evidence>
<keyword evidence="11 14" id="KW-0472">Membrane</keyword>
<evidence type="ECO:0000256" key="12">
    <source>
        <dbReference type="ARBA" id="ARBA00045085"/>
    </source>
</evidence>
<dbReference type="InterPro" id="IPR036300">
    <property type="entry name" value="MIR_dom_sf"/>
</dbReference>
<reference evidence="17 18" key="1">
    <citation type="submission" date="2020-12" db="EMBL/GenBank/DDBJ databases">
        <title>Metabolic potential, ecology and presence of endohyphal bacteria is reflected in genomic diversity of Mucoromycotina.</title>
        <authorList>
            <person name="Muszewska A."/>
            <person name="Okrasinska A."/>
            <person name="Steczkiewicz K."/>
            <person name="Drgas O."/>
            <person name="Orlowska M."/>
            <person name="Perlinska-Lenart U."/>
            <person name="Aleksandrzak-Piekarczyk T."/>
            <person name="Szatraj K."/>
            <person name="Zielenkiewicz U."/>
            <person name="Pilsyk S."/>
            <person name="Malc E."/>
            <person name="Mieczkowski P."/>
            <person name="Kruszewska J.S."/>
            <person name="Biernat P."/>
            <person name="Pawlowska J."/>
        </authorList>
    </citation>
    <scope>NUCLEOTIDE SEQUENCE [LARGE SCALE GENOMIC DNA]</scope>
    <source>
        <strain evidence="17 18">CBS 142.35</strain>
    </source>
</reference>
<evidence type="ECO:0000256" key="6">
    <source>
        <dbReference type="ARBA" id="ARBA00022679"/>
    </source>
</evidence>
<comment type="caution">
    <text evidence="17">The sequence shown here is derived from an EMBL/GenBank/DDBJ whole genome shotgun (WGS) entry which is preliminary data.</text>
</comment>
<evidence type="ECO:0000313" key="17">
    <source>
        <dbReference type="EMBL" id="KAG2219943.1"/>
    </source>
</evidence>
<feature type="transmembrane region" description="Helical" evidence="14">
    <location>
        <begin position="635"/>
        <end position="656"/>
    </location>
</feature>
<keyword evidence="5 14" id="KW-0328">Glycosyltransferase</keyword>
<keyword evidence="8" id="KW-0677">Repeat</keyword>
<evidence type="ECO:0000256" key="13">
    <source>
        <dbReference type="ARBA" id="ARBA00045102"/>
    </source>
</evidence>
<feature type="transmembrane region" description="Helical" evidence="14">
    <location>
        <begin position="226"/>
        <end position="259"/>
    </location>
</feature>
<evidence type="ECO:0000256" key="9">
    <source>
        <dbReference type="ARBA" id="ARBA00022824"/>
    </source>
</evidence>
<keyword evidence="10 14" id="KW-1133">Transmembrane helix</keyword>
<feature type="region of interest" description="Disordered" evidence="15">
    <location>
        <begin position="395"/>
        <end position="424"/>
    </location>
</feature>
<feature type="domain" description="MIR" evidence="16">
    <location>
        <begin position="499"/>
        <end position="557"/>
    </location>
</feature>
<gene>
    <name evidence="17" type="ORF">INT45_010457</name>
</gene>
<comment type="subcellular location">
    <subcellularLocation>
        <location evidence="1 14">Endoplasmic reticulum membrane</location>
        <topology evidence="1 14">Multi-pass membrane protein</topology>
    </subcellularLocation>
</comment>
<feature type="transmembrane region" description="Helical" evidence="14">
    <location>
        <begin position="194"/>
        <end position="214"/>
    </location>
</feature>
<dbReference type="UniPathway" id="UPA00378"/>
<feature type="domain" description="MIR" evidence="16">
    <location>
        <begin position="333"/>
        <end position="387"/>
    </location>
</feature>
<dbReference type="PANTHER" id="PTHR10050:SF46">
    <property type="entry name" value="PROTEIN O-MANNOSYL-TRANSFERASE 2"/>
    <property type="match status" value="1"/>
</dbReference>
<evidence type="ECO:0000256" key="3">
    <source>
        <dbReference type="ARBA" id="ARBA00007222"/>
    </source>
</evidence>
<dbReference type="GO" id="GO:0005789">
    <property type="term" value="C:endoplasmic reticulum membrane"/>
    <property type="evidence" value="ECO:0007669"/>
    <property type="project" value="UniProtKB-SubCell"/>
</dbReference>
<evidence type="ECO:0000256" key="5">
    <source>
        <dbReference type="ARBA" id="ARBA00022676"/>
    </source>
</evidence>
<comment type="catalytic activity">
    <reaction evidence="13 14">
        <text>a di-trans,poly-cis-dolichyl beta-D-mannosyl phosphate + L-seryl-[protein] = 3-O-(alpha-D-mannosyl)-L-seryl-[protein] + a di-trans,poly-cis-dolichyl phosphate + H(+)</text>
        <dbReference type="Rhea" id="RHEA:17377"/>
        <dbReference type="Rhea" id="RHEA-COMP:9863"/>
        <dbReference type="Rhea" id="RHEA-COMP:13546"/>
        <dbReference type="Rhea" id="RHEA-COMP:19498"/>
        <dbReference type="Rhea" id="RHEA-COMP:19501"/>
        <dbReference type="ChEBI" id="CHEBI:15378"/>
        <dbReference type="ChEBI" id="CHEBI:29999"/>
        <dbReference type="ChEBI" id="CHEBI:57683"/>
        <dbReference type="ChEBI" id="CHEBI:58211"/>
        <dbReference type="ChEBI" id="CHEBI:137321"/>
        <dbReference type="EC" id="2.4.1.109"/>
    </reaction>
</comment>
<sequence length="778" mass="90066">MDTLKRRHITHSFNNIDGPSYERIPLQDDEDLYTEKIKAQRNYRFHHKYISWTIKNRHIVIPVILTLLSFWTRFRDIARSGNVIWDEAHFGKFGSFYLKNEFYFDVHPPLGKMLVGLSGWLSGYDGSFGFESGKEYPESINYSGMRLFNAAWGALIIPMTFGTARQLGMSLIASTLAATMVLCDTAYLCISRFILLDSMLLFFTCSSLYCLSGLCKVRHSPFSKHWWFWLTMTGISLGCVSSVKWVGLFAVALVGFSTVEELWDLFGDIKLPKLVYFGHWIARIMGLIAIPISIYMASFVAHFKVLSKSGPGDDQMNSLFQARLEGNKLAESPLEIAYGSTVTIKNHALGGGLLHSHVQKYPEGSKQQQITCYHHKDSNNEWFFSKPYPQNQMIPSLDKEEEENERKNENEESDKEKVKQNQQQMNNSIDEPVEYIGDGQEFRLIHVATKRKLHSHTIPAPVTVEQFEVSGYGGENATDEKDNWRIEIVDDISDKHAPKDRVRSLSTRFRIRHSVLGCLLAAHNTQLPQWGFKQIEIVCDRDAKENNANTWWNIEEHRNEKLPSAPKDARRSRFLKDFMYINAAMWRLNNALIPDPDKDDRLTSTPTQWPLVSVGLRMCGWGDDNVKYFLMGNPMVWWSSFISLWVFIITAGVYNVQRRRQFCELSQSQWDKFISVGKTLFLGWFLHYIPFFIMGRVMYLHHYFPALYFSILMVPFLLDHFTTHSTPKRRKIVFTIAFTLVILTFIYFSPIAFGMTGPADSYRGRQWFKSWKLTDEVI</sequence>
<keyword evidence="9 14" id="KW-0256">Endoplasmic reticulum</keyword>
<evidence type="ECO:0000256" key="11">
    <source>
        <dbReference type="ARBA" id="ARBA00023136"/>
    </source>
</evidence>
<feature type="transmembrane region" description="Helical" evidence="14">
    <location>
        <begin position="700"/>
        <end position="720"/>
    </location>
</feature>
<dbReference type="InterPro" id="IPR027005">
    <property type="entry name" value="PMT-like"/>
</dbReference>
<evidence type="ECO:0000313" key="18">
    <source>
        <dbReference type="Proteomes" id="UP000646827"/>
    </source>
</evidence>
<feature type="domain" description="MIR" evidence="16">
    <location>
        <begin position="433"/>
        <end position="489"/>
    </location>
</feature>
<name>A0A8H7S1Z2_9FUNG</name>
<dbReference type="InterPro" id="IPR032421">
    <property type="entry name" value="PMT_4TMC"/>
</dbReference>
<dbReference type="OrthoDB" id="292747at2759"/>
<comment type="pathway">
    <text evidence="2 14">Protein modification; protein glycosylation.</text>
</comment>
<feature type="compositionally biased region" description="Basic and acidic residues" evidence="15">
    <location>
        <begin position="404"/>
        <end position="419"/>
    </location>
</feature>
<keyword evidence="18" id="KW-1185">Reference proteome</keyword>
<evidence type="ECO:0000256" key="8">
    <source>
        <dbReference type="ARBA" id="ARBA00022737"/>
    </source>
</evidence>
<protein>
    <recommendedName>
        <fullName evidence="4 14">Dolichyl-phosphate-mannose--protein mannosyltransferase</fullName>
        <ecNumber evidence="4 14">2.4.1.109</ecNumber>
    </recommendedName>
</protein>
<dbReference type="GO" id="GO:0004169">
    <property type="term" value="F:dolichyl-phosphate-mannose-protein mannosyltransferase activity"/>
    <property type="evidence" value="ECO:0007669"/>
    <property type="project" value="UniProtKB-UniRule"/>
</dbReference>
<organism evidence="17 18">
    <name type="scientific">Circinella minor</name>
    <dbReference type="NCBI Taxonomy" id="1195481"/>
    <lineage>
        <taxon>Eukaryota</taxon>
        <taxon>Fungi</taxon>
        <taxon>Fungi incertae sedis</taxon>
        <taxon>Mucoromycota</taxon>
        <taxon>Mucoromycotina</taxon>
        <taxon>Mucoromycetes</taxon>
        <taxon>Mucorales</taxon>
        <taxon>Lichtheimiaceae</taxon>
        <taxon>Circinella</taxon>
    </lineage>
</organism>
<feature type="transmembrane region" description="Helical" evidence="14">
    <location>
        <begin position="676"/>
        <end position="694"/>
    </location>
</feature>
<dbReference type="Gene3D" id="2.80.10.50">
    <property type="match status" value="1"/>
</dbReference>
<evidence type="ECO:0000256" key="2">
    <source>
        <dbReference type="ARBA" id="ARBA00004922"/>
    </source>
</evidence>
<evidence type="ECO:0000256" key="14">
    <source>
        <dbReference type="RuleBase" id="RU367007"/>
    </source>
</evidence>
<dbReference type="PROSITE" id="PS50919">
    <property type="entry name" value="MIR"/>
    <property type="match status" value="3"/>
</dbReference>
<feature type="transmembrane region" description="Helical" evidence="14">
    <location>
        <begin position="280"/>
        <end position="301"/>
    </location>
</feature>
<dbReference type="EC" id="2.4.1.109" evidence="4 14"/>
<dbReference type="Pfam" id="PF16192">
    <property type="entry name" value="PMT_4TMC"/>
    <property type="match status" value="1"/>
</dbReference>
<evidence type="ECO:0000259" key="16">
    <source>
        <dbReference type="PROSITE" id="PS50919"/>
    </source>
</evidence>